<dbReference type="AlphaFoldDB" id="A0A8C5QUJ5"/>
<evidence type="ECO:0000256" key="2">
    <source>
        <dbReference type="ARBA" id="ARBA00012176"/>
    </source>
</evidence>
<dbReference type="PANTHER" id="PTHR12993">
    <property type="entry name" value="N-ACETYLGLUCOSAMINYL-PHOSPHATIDYLINOSITOL DE-N-ACETYLASE-RELATED"/>
    <property type="match status" value="1"/>
</dbReference>
<dbReference type="Ensembl" id="ENSLLET00000044954.1">
    <property type="protein sequence ID" value="ENSLLEP00000043239.1"/>
    <property type="gene ID" value="ENSLLEG00000027414.1"/>
</dbReference>
<evidence type="ECO:0000256" key="3">
    <source>
        <dbReference type="SAM" id="SignalP"/>
    </source>
</evidence>
<dbReference type="GeneTree" id="ENSGT00390000018434"/>
<gene>
    <name evidence="4" type="primary">PIGL</name>
</gene>
<protein>
    <recommendedName>
        <fullName evidence="2">N-acetylglucosaminylphosphatidylinositol deacetylase</fullName>
        <ecNumber evidence="2">3.5.1.89</ecNumber>
    </recommendedName>
</protein>
<keyword evidence="5" id="KW-1185">Reference proteome</keyword>
<organism evidence="4 5">
    <name type="scientific">Leptobrachium leishanense</name>
    <name type="common">Leishan spiny toad</name>
    <dbReference type="NCBI Taxonomy" id="445787"/>
    <lineage>
        <taxon>Eukaryota</taxon>
        <taxon>Metazoa</taxon>
        <taxon>Chordata</taxon>
        <taxon>Craniata</taxon>
        <taxon>Vertebrata</taxon>
        <taxon>Euteleostomi</taxon>
        <taxon>Amphibia</taxon>
        <taxon>Batrachia</taxon>
        <taxon>Anura</taxon>
        <taxon>Pelobatoidea</taxon>
        <taxon>Megophryidae</taxon>
        <taxon>Leptobrachium</taxon>
    </lineage>
</organism>
<sequence length="244" mass="27715">MLATVLLVGSLLLWWACSRWRDALSERAPVLPCTARAALLLIAHPDDECMFFAPTILGLLREQRQLHVLCFSTGNYYNQGEIRKNELIHSCTALGIPPSNVTLINHRDLPDNPNVQWNTDLLWEILNNLHNSLVTFDIKGVPWSVKVIHAGSVFIGCGVLVLETVNVFRKYLSLLDLPGSWLYPKDVLFTVSGAQYSQAKEAMKCHQSQLLWFRRIYLLFSRYMMINSLALLTCEKEEKALKAS</sequence>
<comment type="similarity">
    <text evidence="1">Belongs to the PIGL family.</text>
</comment>
<keyword evidence="3" id="KW-0732">Signal</keyword>
<evidence type="ECO:0000256" key="1">
    <source>
        <dbReference type="ARBA" id="ARBA00006066"/>
    </source>
</evidence>
<dbReference type="GO" id="GO:0016020">
    <property type="term" value="C:membrane"/>
    <property type="evidence" value="ECO:0007669"/>
    <property type="project" value="GOC"/>
</dbReference>
<reference evidence="4" key="2">
    <citation type="submission" date="2025-09" db="UniProtKB">
        <authorList>
            <consortium name="Ensembl"/>
        </authorList>
    </citation>
    <scope>IDENTIFICATION</scope>
</reference>
<proteinExistence type="inferred from homology"/>
<dbReference type="UniPathway" id="UPA00196"/>
<name>A0A8C5QUJ5_9ANUR</name>
<dbReference type="GO" id="GO:0005783">
    <property type="term" value="C:endoplasmic reticulum"/>
    <property type="evidence" value="ECO:0007669"/>
    <property type="project" value="TreeGrafter"/>
</dbReference>
<dbReference type="GO" id="GO:0006506">
    <property type="term" value="P:GPI anchor biosynthetic process"/>
    <property type="evidence" value="ECO:0007669"/>
    <property type="project" value="UniProtKB-UniPathway"/>
</dbReference>
<dbReference type="Pfam" id="PF02585">
    <property type="entry name" value="PIG-L"/>
    <property type="match status" value="1"/>
</dbReference>
<dbReference type="SUPFAM" id="SSF102588">
    <property type="entry name" value="LmbE-like"/>
    <property type="match status" value="1"/>
</dbReference>
<feature type="signal peptide" evidence="3">
    <location>
        <begin position="1"/>
        <end position="25"/>
    </location>
</feature>
<reference evidence="4" key="1">
    <citation type="submission" date="2025-08" db="UniProtKB">
        <authorList>
            <consortium name="Ensembl"/>
        </authorList>
    </citation>
    <scope>IDENTIFICATION</scope>
</reference>
<evidence type="ECO:0000313" key="4">
    <source>
        <dbReference type="Ensembl" id="ENSLLEP00000043239.1"/>
    </source>
</evidence>
<accession>A0A8C5QUJ5</accession>
<dbReference type="PANTHER" id="PTHR12993:SF11">
    <property type="entry name" value="N-ACETYLGLUCOSAMINYL-PHOSPHATIDYLINOSITOL DE-N-ACETYLASE"/>
    <property type="match status" value="1"/>
</dbReference>
<dbReference type="OrthoDB" id="440160at2759"/>
<dbReference type="Gene3D" id="3.40.50.10320">
    <property type="entry name" value="LmbE-like"/>
    <property type="match status" value="1"/>
</dbReference>
<dbReference type="GO" id="GO:0000225">
    <property type="term" value="F:N-acetylglucosaminylphosphatidylinositol deacetylase activity"/>
    <property type="evidence" value="ECO:0007669"/>
    <property type="project" value="UniProtKB-EC"/>
</dbReference>
<feature type="chain" id="PRO_5034329051" description="N-acetylglucosaminylphosphatidylinositol deacetylase" evidence="3">
    <location>
        <begin position="26"/>
        <end position="244"/>
    </location>
</feature>
<evidence type="ECO:0000313" key="5">
    <source>
        <dbReference type="Proteomes" id="UP000694569"/>
    </source>
</evidence>
<dbReference type="InterPro" id="IPR024078">
    <property type="entry name" value="LmbE-like_dom_sf"/>
</dbReference>
<dbReference type="Proteomes" id="UP000694569">
    <property type="component" value="Unplaced"/>
</dbReference>
<dbReference type="EC" id="3.5.1.89" evidence="2"/>
<dbReference type="InterPro" id="IPR003737">
    <property type="entry name" value="GlcNAc_PI_deacetylase-related"/>
</dbReference>